<dbReference type="EMBL" id="MU863902">
    <property type="protein sequence ID" value="KAK4201887.1"/>
    <property type="molecule type" value="Genomic_DNA"/>
</dbReference>
<dbReference type="AlphaFoldDB" id="A0AAN6XNW3"/>
<sequence length="79" mass="9405">MAYPADETRHGPIRLRYTDHDFLDQELRNLFPGVGFLVDIEMGAYWVTLPHPFNLTAENIQDIQARQPHYAPRSRRRRR</sequence>
<reference evidence="1" key="2">
    <citation type="submission" date="2023-05" db="EMBL/GenBank/DDBJ databases">
        <authorList>
            <consortium name="Lawrence Berkeley National Laboratory"/>
            <person name="Steindorff A."/>
            <person name="Hensen N."/>
            <person name="Bonometti L."/>
            <person name="Westerberg I."/>
            <person name="Brannstrom I.O."/>
            <person name="Guillou S."/>
            <person name="Cros-Aarteil S."/>
            <person name="Calhoun S."/>
            <person name="Haridas S."/>
            <person name="Kuo A."/>
            <person name="Mondo S."/>
            <person name="Pangilinan J."/>
            <person name="Riley R."/>
            <person name="Labutti K."/>
            <person name="Andreopoulos B."/>
            <person name="Lipzen A."/>
            <person name="Chen C."/>
            <person name="Yanf M."/>
            <person name="Daum C."/>
            <person name="Ng V."/>
            <person name="Clum A."/>
            <person name="Ohm R."/>
            <person name="Martin F."/>
            <person name="Silar P."/>
            <person name="Natvig D."/>
            <person name="Lalanne C."/>
            <person name="Gautier V."/>
            <person name="Ament-Velasquez S.L."/>
            <person name="Kruys A."/>
            <person name="Hutchinson M.I."/>
            <person name="Powell A.J."/>
            <person name="Barry K."/>
            <person name="Miller A.N."/>
            <person name="Grigoriev I.V."/>
            <person name="Debuchy R."/>
            <person name="Gladieux P."/>
            <person name="Thoren M.H."/>
            <person name="Johannesson H."/>
        </authorList>
    </citation>
    <scope>NUCLEOTIDE SEQUENCE</scope>
    <source>
        <strain evidence="1">CBS 315.58</strain>
    </source>
</reference>
<protein>
    <submittedName>
        <fullName evidence="1">Uncharacterized protein</fullName>
    </submittedName>
</protein>
<organism evidence="1 2">
    <name type="scientific">Triangularia verruculosa</name>
    <dbReference type="NCBI Taxonomy" id="2587418"/>
    <lineage>
        <taxon>Eukaryota</taxon>
        <taxon>Fungi</taxon>
        <taxon>Dikarya</taxon>
        <taxon>Ascomycota</taxon>
        <taxon>Pezizomycotina</taxon>
        <taxon>Sordariomycetes</taxon>
        <taxon>Sordariomycetidae</taxon>
        <taxon>Sordariales</taxon>
        <taxon>Podosporaceae</taxon>
        <taxon>Triangularia</taxon>
    </lineage>
</organism>
<gene>
    <name evidence="1" type="ORF">QBC40DRAFT_277374</name>
</gene>
<evidence type="ECO:0000313" key="2">
    <source>
        <dbReference type="Proteomes" id="UP001303160"/>
    </source>
</evidence>
<keyword evidence="2" id="KW-1185">Reference proteome</keyword>
<evidence type="ECO:0000313" key="1">
    <source>
        <dbReference type="EMBL" id="KAK4201887.1"/>
    </source>
</evidence>
<name>A0AAN6XNW3_9PEZI</name>
<accession>A0AAN6XNW3</accession>
<proteinExistence type="predicted"/>
<comment type="caution">
    <text evidence="1">The sequence shown here is derived from an EMBL/GenBank/DDBJ whole genome shotgun (WGS) entry which is preliminary data.</text>
</comment>
<reference evidence="1" key="1">
    <citation type="journal article" date="2023" name="Mol. Phylogenet. Evol.">
        <title>Genome-scale phylogeny and comparative genomics of the fungal order Sordariales.</title>
        <authorList>
            <person name="Hensen N."/>
            <person name="Bonometti L."/>
            <person name="Westerberg I."/>
            <person name="Brannstrom I.O."/>
            <person name="Guillou S."/>
            <person name="Cros-Aarteil S."/>
            <person name="Calhoun S."/>
            <person name="Haridas S."/>
            <person name="Kuo A."/>
            <person name="Mondo S."/>
            <person name="Pangilinan J."/>
            <person name="Riley R."/>
            <person name="LaButti K."/>
            <person name="Andreopoulos B."/>
            <person name="Lipzen A."/>
            <person name="Chen C."/>
            <person name="Yan M."/>
            <person name="Daum C."/>
            <person name="Ng V."/>
            <person name="Clum A."/>
            <person name="Steindorff A."/>
            <person name="Ohm R.A."/>
            <person name="Martin F."/>
            <person name="Silar P."/>
            <person name="Natvig D.O."/>
            <person name="Lalanne C."/>
            <person name="Gautier V."/>
            <person name="Ament-Velasquez S.L."/>
            <person name="Kruys A."/>
            <person name="Hutchinson M.I."/>
            <person name="Powell A.J."/>
            <person name="Barry K."/>
            <person name="Miller A.N."/>
            <person name="Grigoriev I.V."/>
            <person name="Debuchy R."/>
            <person name="Gladieux P."/>
            <person name="Hiltunen Thoren M."/>
            <person name="Johannesson H."/>
        </authorList>
    </citation>
    <scope>NUCLEOTIDE SEQUENCE</scope>
    <source>
        <strain evidence="1">CBS 315.58</strain>
    </source>
</reference>
<dbReference type="Proteomes" id="UP001303160">
    <property type="component" value="Unassembled WGS sequence"/>
</dbReference>